<keyword evidence="14" id="KW-1185">Reference proteome</keyword>
<keyword evidence="12" id="KW-0808">Transferase</keyword>
<keyword evidence="3" id="KW-0479">Metal-binding</keyword>
<dbReference type="AlphaFoldDB" id="A0A143PAZ7"/>
<accession>A0A143PAZ7</accession>
<dbReference type="EMBL" id="RQTE01000079">
    <property type="protein sequence ID" value="RZI02957.1"/>
    <property type="molecule type" value="Genomic_DNA"/>
</dbReference>
<evidence type="ECO:0000256" key="6">
    <source>
        <dbReference type="ARBA" id="ARBA00022840"/>
    </source>
</evidence>
<dbReference type="EMBL" id="CP068073">
    <property type="protein sequence ID" value="QQS82486.1"/>
    <property type="molecule type" value="Genomic_DNA"/>
</dbReference>
<dbReference type="Gene3D" id="1.10.8.60">
    <property type="match status" value="1"/>
</dbReference>
<evidence type="ECO:0000313" key="14">
    <source>
        <dbReference type="Proteomes" id="UP000595942"/>
    </source>
</evidence>
<dbReference type="GO" id="GO:0006261">
    <property type="term" value="P:DNA-templated DNA replication"/>
    <property type="evidence" value="ECO:0007669"/>
    <property type="project" value="TreeGrafter"/>
</dbReference>
<dbReference type="RefSeq" id="WP_047131439.1">
    <property type="nucleotide sequence ID" value="NZ_CP015114.1"/>
</dbReference>
<dbReference type="GO" id="GO:0046872">
    <property type="term" value="F:metal ion binding"/>
    <property type="evidence" value="ECO:0007669"/>
    <property type="project" value="UniProtKB-KW"/>
</dbReference>
<name>A0A143PAZ7_9STAP</name>
<keyword evidence="6" id="KW-0067">ATP-binding</keyword>
<reference evidence="11 14" key="2">
    <citation type="submission" date="2021-01" db="EMBL/GenBank/DDBJ databases">
        <title>FDA dAtabase for Regulatory Grade micrObial Sequences (FDA-ARGOS): Supporting development and validation of Infectious Disease Dx tests.</title>
        <authorList>
            <person name="Sproer C."/>
            <person name="Gronow S."/>
            <person name="Severitt S."/>
            <person name="Schroder I."/>
            <person name="Tallon L."/>
            <person name="Sadzewicz L."/>
            <person name="Zhao X."/>
            <person name="Boylan J."/>
            <person name="Ott S."/>
            <person name="Bowen H."/>
            <person name="Vavikolanu K."/>
            <person name="Mehta A."/>
            <person name="Aluvathingal J."/>
            <person name="Nadendla S."/>
            <person name="Lowell S."/>
            <person name="Myers T."/>
            <person name="Yan Y."/>
            <person name="Sichtig H."/>
        </authorList>
    </citation>
    <scope>NUCLEOTIDE SEQUENCE [LARGE SCALE GENOMIC DNA]</scope>
    <source>
        <strain evidence="11 14">FDAARGOS_1148</strain>
    </source>
</reference>
<evidence type="ECO:0000256" key="9">
    <source>
        <dbReference type="SAM" id="MobiDB-lite"/>
    </source>
</evidence>
<dbReference type="OrthoDB" id="9810148at2"/>
<dbReference type="InterPro" id="IPR003593">
    <property type="entry name" value="AAA+_ATPase"/>
</dbReference>
<evidence type="ECO:0000256" key="4">
    <source>
        <dbReference type="ARBA" id="ARBA00022741"/>
    </source>
</evidence>
<keyword evidence="5" id="KW-0862">Zinc</keyword>
<dbReference type="Pfam" id="PF13177">
    <property type="entry name" value="DNA_pol3_delta2"/>
    <property type="match status" value="1"/>
</dbReference>
<dbReference type="PANTHER" id="PTHR11669">
    <property type="entry name" value="REPLICATION FACTOR C / DNA POLYMERASE III GAMMA-TAU SUBUNIT"/>
    <property type="match status" value="1"/>
</dbReference>
<evidence type="ECO:0000313" key="11">
    <source>
        <dbReference type="EMBL" id="QQS82486.1"/>
    </source>
</evidence>
<dbReference type="Gene3D" id="3.40.50.300">
    <property type="entry name" value="P-loop containing nucleotide triphosphate hydrolases"/>
    <property type="match status" value="1"/>
</dbReference>
<dbReference type="PANTHER" id="PTHR11669:SF0">
    <property type="entry name" value="PROTEIN STICHEL-LIKE 2"/>
    <property type="match status" value="1"/>
</dbReference>
<proteinExistence type="inferred from homology"/>
<evidence type="ECO:0000313" key="13">
    <source>
        <dbReference type="Proteomes" id="UP000293854"/>
    </source>
</evidence>
<dbReference type="NCBIfam" id="NF004046">
    <property type="entry name" value="PRK05563.1"/>
    <property type="match status" value="1"/>
</dbReference>
<evidence type="ECO:0000313" key="12">
    <source>
        <dbReference type="EMBL" id="RZI02957.1"/>
    </source>
</evidence>
<feature type="domain" description="AAA+ ATPase" evidence="10">
    <location>
        <begin position="37"/>
        <end position="179"/>
    </location>
</feature>
<dbReference type="InterPro" id="IPR008921">
    <property type="entry name" value="DNA_pol3_clamp-load_cplx_C"/>
</dbReference>
<dbReference type="GeneID" id="93727637"/>
<dbReference type="CDD" id="cd18137">
    <property type="entry name" value="HLD_clamp_pol_III_gamma_tau"/>
    <property type="match status" value="1"/>
</dbReference>
<dbReference type="EC" id="2.7.7.7" evidence="2"/>
<dbReference type="KEGG" id="scv:A4G25_07140"/>
<reference evidence="12 13" key="1">
    <citation type="submission" date="2018-11" db="EMBL/GenBank/DDBJ databases">
        <title>Genomic profiling of Staphylococcus species from a Poultry farm system in KwaZulu-Natal, South Africa.</title>
        <authorList>
            <person name="Amoako D.G."/>
            <person name="Somboro A.M."/>
            <person name="Abia A.L.K."/>
            <person name="Bester L.A."/>
            <person name="Essack S.Y."/>
        </authorList>
    </citation>
    <scope>NUCLEOTIDE SEQUENCE [LARGE SCALE GENOMIC DNA]</scope>
    <source>
        <strain evidence="12 13">SA11</strain>
    </source>
</reference>
<dbReference type="GO" id="GO:0003887">
    <property type="term" value="F:DNA-directed DNA polymerase activity"/>
    <property type="evidence" value="ECO:0007669"/>
    <property type="project" value="UniProtKB-KW"/>
</dbReference>
<dbReference type="GO" id="GO:0003677">
    <property type="term" value="F:DNA binding"/>
    <property type="evidence" value="ECO:0007669"/>
    <property type="project" value="InterPro"/>
</dbReference>
<feature type="compositionally biased region" description="Polar residues" evidence="9">
    <location>
        <begin position="402"/>
        <end position="415"/>
    </location>
</feature>
<dbReference type="InterPro" id="IPR027417">
    <property type="entry name" value="P-loop_NTPase"/>
</dbReference>
<evidence type="ECO:0000256" key="5">
    <source>
        <dbReference type="ARBA" id="ARBA00022833"/>
    </source>
</evidence>
<keyword evidence="4" id="KW-0547">Nucleotide-binding</keyword>
<dbReference type="GO" id="GO:0009360">
    <property type="term" value="C:DNA polymerase III complex"/>
    <property type="evidence" value="ECO:0007669"/>
    <property type="project" value="InterPro"/>
</dbReference>
<dbReference type="Pfam" id="PF22608">
    <property type="entry name" value="DNAX_ATPase_lid"/>
    <property type="match status" value="1"/>
</dbReference>
<dbReference type="Gene3D" id="1.20.272.10">
    <property type="match status" value="1"/>
</dbReference>
<feature type="region of interest" description="Disordered" evidence="9">
    <location>
        <begin position="402"/>
        <end position="430"/>
    </location>
</feature>
<protein>
    <recommendedName>
        <fullName evidence="2">DNA-directed DNA polymerase</fullName>
        <ecNumber evidence="2">2.7.7.7</ecNumber>
    </recommendedName>
</protein>
<evidence type="ECO:0000256" key="2">
    <source>
        <dbReference type="ARBA" id="ARBA00012417"/>
    </source>
</evidence>
<dbReference type="InterPro" id="IPR050238">
    <property type="entry name" value="DNA_Rep/Repair_Clamp_Loader"/>
</dbReference>
<sequence length="583" mass="65063">MNYQALYRMYRPQSFDDVVGQEHVTKTLRNAIAKGKQSHAYIFSGPRGTGKTSIAKVFAKAINCPNSVDGEPCNECDICKSITQGSNSDVIEIDAASNNGVDEIRNIRDKVKYAPSQSKYKVYIIDEVHMLTTGAFNALLKTLEEPPAHAIFILATTEPHKIPPTIISRAQRFDFKAIGLDQIVERLRYVAESQHIEYDDEAIAFIAKASEGGMRDALSIMDQAIAFGDEHLTLQDALNVTGSVDEASLNALLNDVANGQVKDAFARYHQFIAEGKEVNRLINDLIYFVRDTIMNKTAQRETEYDALMGFDLDTLYKMIDLINDTLVSVRFSVNQNVHFEVLLVKMAELIKEGDAPVANPDMHSANAHQAPSAPQPAQQNNDVSSALLQRLEHLEQELNALKQQGVTSTNTPPKQKSNSRGRRRSKNSYSMTQIAKVLDNANKEDIKLLKDYWQEVIDHAKNHNQKALVSLLQNSIPVAASEKSVLVQFEAEIHCEIVNDDDEKRGNLEEVVRSIINKDVSVVGVPADQWLQVRSEYIQNRKKGGVNNASQEGANEPEQQEVDIVQKAKDMFGEDTVHITDED</sequence>
<feature type="compositionally biased region" description="Basic residues" evidence="9">
    <location>
        <begin position="417"/>
        <end position="426"/>
    </location>
</feature>
<dbReference type="InterPro" id="IPR045085">
    <property type="entry name" value="HLD_clamp_pol_III_gamma_tau"/>
</dbReference>
<keyword evidence="7" id="KW-0239">DNA-directed DNA polymerase</keyword>
<keyword evidence="12" id="KW-0548">Nucleotidyltransferase</keyword>
<dbReference type="PRINTS" id="PR00300">
    <property type="entry name" value="CLPPROTEASEA"/>
</dbReference>
<evidence type="ECO:0000256" key="1">
    <source>
        <dbReference type="ARBA" id="ARBA00006360"/>
    </source>
</evidence>
<dbReference type="CDD" id="cd00009">
    <property type="entry name" value="AAA"/>
    <property type="match status" value="1"/>
</dbReference>
<dbReference type="SMART" id="SM00382">
    <property type="entry name" value="AAA"/>
    <property type="match status" value="1"/>
</dbReference>
<dbReference type="NCBIfam" id="TIGR02397">
    <property type="entry name" value="dnaX_nterm"/>
    <property type="match status" value="1"/>
</dbReference>
<dbReference type="FunFam" id="1.10.8.60:FF:000013">
    <property type="entry name" value="DNA polymerase III subunit gamma/tau"/>
    <property type="match status" value="1"/>
</dbReference>
<feature type="region of interest" description="Disordered" evidence="9">
    <location>
        <begin position="357"/>
        <end position="381"/>
    </location>
</feature>
<organism evidence="12 13">
    <name type="scientific">Staphylococcus condimenti</name>
    <dbReference type="NCBI Taxonomy" id="70255"/>
    <lineage>
        <taxon>Bacteria</taxon>
        <taxon>Bacillati</taxon>
        <taxon>Bacillota</taxon>
        <taxon>Bacilli</taxon>
        <taxon>Bacillales</taxon>
        <taxon>Staphylococcaceae</taxon>
        <taxon>Staphylococcus</taxon>
    </lineage>
</organism>
<evidence type="ECO:0000256" key="8">
    <source>
        <dbReference type="ARBA" id="ARBA00049244"/>
    </source>
</evidence>
<dbReference type="Proteomes" id="UP000595942">
    <property type="component" value="Chromosome"/>
</dbReference>
<comment type="similarity">
    <text evidence="1">Belongs to the DnaX/STICHEL family.</text>
</comment>
<dbReference type="Proteomes" id="UP000293854">
    <property type="component" value="Unassembled WGS sequence"/>
</dbReference>
<comment type="catalytic activity">
    <reaction evidence="8">
        <text>DNA(n) + a 2'-deoxyribonucleoside 5'-triphosphate = DNA(n+1) + diphosphate</text>
        <dbReference type="Rhea" id="RHEA:22508"/>
        <dbReference type="Rhea" id="RHEA-COMP:17339"/>
        <dbReference type="Rhea" id="RHEA-COMP:17340"/>
        <dbReference type="ChEBI" id="CHEBI:33019"/>
        <dbReference type="ChEBI" id="CHEBI:61560"/>
        <dbReference type="ChEBI" id="CHEBI:173112"/>
        <dbReference type="EC" id="2.7.7.7"/>
    </reaction>
</comment>
<dbReference type="FunFam" id="3.40.50.300:FF:000014">
    <property type="entry name" value="DNA polymerase III subunit gamma/tau"/>
    <property type="match status" value="1"/>
</dbReference>
<dbReference type="InterPro" id="IPR001270">
    <property type="entry name" value="ClpA/B"/>
</dbReference>
<gene>
    <name evidence="12" type="primary">dnaX</name>
    <name evidence="12" type="ORF">EIG99_04745</name>
    <name evidence="11" type="ORF">I6J05_11385</name>
</gene>
<evidence type="ECO:0000256" key="3">
    <source>
        <dbReference type="ARBA" id="ARBA00022723"/>
    </source>
</evidence>
<dbReference type="GO" id="GO:0005524">
    <property type="term" value="F:ATP binding"/>
    <property type="evidence" value="ECO:0007669"/>
    <property type="project" value="UniProtKB-KW"/>
</dbReference>
<evidence type="ECO:0000256" key="7">
    <source>
        <dbReference type="ARBA" id="ARBA00022932"/>
    </source>
</evidence>
<dbReference type="InterPro" id="IPR012763">
    <property type="entry name" value="DNA_pol_III_sug/sutau_N"/>
</dbReference>
<feature type="compositionally biased region" description="Low complexity" evidence="9">
    <location>
        <begin position="363"/>
        <end position="381"/>
    </location>
</feature>
<evidence type="ECO:0000259" key="10">
    <source>
        <dbReference type="SMART" id="SM00382"/>
    </source>
</evidence>
<dbReference type="SUPFAM" id="SSF52540">
    <property type="entry name" value="P-loop containing nucleoside triphosphate hydrolases"/>
    <property type="match status" value="1"/>
</dbReference>
<dbReference type="SUPFAM" id="SSF48019">
    <property type="entry name" value="post-AAA+ oligomerization domain-like"/>
    <property type="match status" value="1"/>
</dbReference>